<organism evidence="2">
    <name type="scientific">Anopheles darlingi</name>
    <name type="common">Mosquito</name>
    <dbReference type="NCBI Taxonomy" id="43151"/>
    <lineage>
        <taxon>Eukaryota</taxon>
        <taxon>Metazoa</taxon>
        <taxon>Ecdysozoa</taxon>
        <taxon>Arthropoda</taxon>
        <taxon>Hexapoda</taxon>
        <taxon>Insecta</taxon>
        <taxon>Pterygota</taxon>
        <taxon>Neoptera</taxon>
        <taxon>Endopterygota</taxon>
        <taxon>Diptera</taxon>
        <taxon>Nematocera</taxon>
        <taxon>Culicoidea</taxon>
        <taxon>Culicidae</taxon>
        <taxon>Anophelinae</taxon>
        <taxon>Anopheles</taxon>
    </lineage>
</organism>
<reference evidence="2" key="1">
    <citation type="submission" date="2018-01" db="EMBL/GenBank/DDBJ databases">
        <title>An insight into the sialome of Amazonian anophelines.</title>
        <authorList>
            <person name="Ribeiro J.M."/>
            <person name="Scarpassa V."/>
            <person name="Calvo E."/>
        </authorList>
    </citation>
    <scope>NUCLEOTIDE SEQUENCE</scope>
</reference>
<name>A0A2M4DQ16_ANODA</name>
<feature type="chain" id="PRO_5014759948" evidence="1">
    <location>
        <begin position="23"/>
        <end position="67"/>
    </location>
</feature>
<dbReference type="EMBL" id="GGFL01015040">
    <property type="protein sequence ID" value="MBW79218.1"/>
    <property type="molecule type" value="Transcribed_RNA"/>
</dbReference>
<feature type="signal peptide" evidence="1">
    <location>
        <begin position="1"/>
        <end position="22"/>
    </location>
</feature>
<evidence type="ECO:0000313" key="2">
    <source>
        <dbReference type="EMBL" id="MBW79218.1"/>
    </source>
</evidence>
<keyword evidence="1" id="KW-0732">Signal</keyword>
<dbReference type="AlphaFoldDB" id="A0A2M4DQ16"/>
<evidence type="ECO:0000256" key="1">
    <source>
        <dbReference type="SAM" id="SignalP"/>
    </source>
</evidence>
<proteinExistence type="predicted"/>
<sequence>MPWLPEIATFFVSTIVFRSASSVMCLDISVDSTISITIFRKVARCFFGRLRKMLQSSFCMSLKATAR</sequence>
<protein>
    <submittedName>
        <fullName evidence="2">Putative secreted protein</fullName>
    </submittedName>
</protein>
<accession>A0A2M4DQ16</accession>